<feature type="transmembrane region" description="Helical" evidence="1">
    <location>
        <begin position="205"/>
        <end position="232"/>
    </location>
</feature>
<dbReference type="PANTHER" id="PTHR44757:SF2">
    <property type="entry name" value="BIOFILM ARCHITECTURE MAINTENANCE PROTEIN MBAA"/>
    <property type="match status" value="1"/>
</dbReference>
<feature type="transmembrane region" description="Helical" evidence="1">
    <location>
        <begin position="42"/>
        <end position="65"/>
    </location>
</feature>
<proteinExistence type="predicted"/>
<dbReference type="CDD" id="cd01948">
    <property type="entry name" value="EAL"/>
    <property type="match status" value="1"/>
</dbReference>
<dbReference type="SMART" id="SM00267">
    <property type="entry name" value="GGDEF"/>
    <property type="match status" value="1"/>
</dbReference>
<dbReference type="InterPro" id="IPR000160">
    <property type="entry name" value="GGDEF_dom"/>
</dbReference>
<feature type="transmembrane region" description="Helical" evidence="1">
    <location>
        <begin position="142"/>
        <end position="163"/>
    </location>
</feature>
<name>A0ABT1FGQ2_9GAMM</name>
<feature type="transmembrane region" description="Helical" evidence="1">
    <location>
        <begin position="108"/>
        <end position="130"/>
    </location>
</feature>
<dbReference type="Gene3D" id="3.20.20.450">
    <property type="entry name" value="EAL domain"/>
    <property type="match status" value="1"/>
</dbReference>
<dbReference type="PROSITE" id="PS50883">
    <property type="entry name" value="EAL"/>
    <property type="match status" value="1"/>
</dbReference>
<organism evidence="5 6">
    <name type="scientific">Dyella lutea</name>
    <dbReference type="NCBI Taxonomy" id="2950441"/>
    <lineage>
        <taxon>Bacteria</taxon>
        <taxon>Pseudomonadati</taxon>
        <taxon>Pseudomonadota</taxon>
        <taxon>Gammaproteobacteria</taxon>
        <taxon>Lysobacterales</taxon>
        <taxon>Rhodanobacteraceae</taxon>
        <taxon>Dyella</taxon>
    </lineage>
</organism>
<dbReference type="InterPro" id="IPR029787">
    <property type="entry name" value="Nucleotide_cyclase"/>
</dbReference>
<dbReference type="PROSITE" id="PS50924">
    <property type="entry name" value="MHYT"/>
    <property type="match status" value="1"/>
</dbReference>
<accession>A0ABT1FGQ2</accession>
<dbReference type="PANTHER" id="PTHR44757">
    <property type="entry name" value="DIGUANYLATE CYCLASE DGCP"/>
    <property type="match status" value="1"/>
</dbReference>
<reference evidence="5 6" key="1">
    <citation type="submission" date="2022-06" db="EMBL/GenBank/DDBJ databases">
        <title>Dyella sp. Sa strain:Sa Genome sequencing.</title>
        <authorList>
            <person name="Park S."/>
        </authorList>
    </citation>
    <scope>NUCLEOTIDE SEQUENCE [LARGE SCALE GENOMIC DNA]</scope>
    <source>
        <strain evidence="5 6">Sa</strain>
    </source>
</reference>
<dbReference type="Pfam" id="PF03707">
    <property type="entry name" value="MHYT"/>
    <property type="match status" value="1"/>
</dbReference>
<evidence type="ECO:0000313" key="6">
    <source>
        <dbReference type="Proteomes" id="UP001204615"/>
    </source>
</evidence>
<keyword evidence="1" id="KW-0472">Membrane</keyword>
<evidence type="ECO:0000259" key="2">
    <source>
        <dbReference type="PROSITE" id="PS50883"/>
    </source>
</evidence>
<dbReference type="InterPro" id="IPR043128">
    <property type="entry name" value="Rev_trsase/Diguanyl_cyclase"/>
</dbReference>
<dbReference type="Proteomes" id="UP001204615">
    <property type="component" value="Unassembled WGS sequence"/>
</dbReference>
<comment type="caution">
    <text evidence="5">The sequence shown here is derived from an EMBL/GenBank/DDBJ whole genome shotgun (WGS) entry which is preliminary data.</text>
</comment>
<dbReference type="Pfam" id="PF00990">
    <property type="entry name" value="GGDEF"/>
    <property type="match status" value="1"/>
</dbReference>
<dbReference type="SMART" id="SM00052">
    <property type="entry name" value="EAL"/>
    <property type="match status" value="1"/>
</dbReference>
<keyword evidence="1" id="KW-0812">Transmembrane</keyword>
<dbReference type="Gene3D" id="3.30.70.270">
    <property type="match status" value="1"/>
</dbReference>
<dbReference type="RefSeq" id="WP_253569134.1">
    <property type="nucleotide sequence ID" value="NZ_JAMZEK010000006.1"/>
</dbReference>
<dbReference type="CDD" id="cd01949">
    <property type="entry name" value="GGDEF"/>
    <property type="match status" value="1"/>
</dbReference>
<dbReference type="SUPFAM" id="SSF141868">
    <property type="entry name" value="EAL domain-like"/>
    <property type="match status" value="1"/>
</dbReference>
<evidence type="ECO:0000259" key="4">
    <source>
        <dbReference type="PROSITE" id="PS50924"/>
    </source>
</evidence>
<feature type="transmembrane region" description="Helical" evidence="1">
    <location>
        <begin position="175"/>
        <end position="193"/>
    </location>
</feature>
<feature type="domain" description="EAL" evidence="2">
    <location>
        <begin position="432"/>
        <end position="687"/>
    </location>
</feature>
<dbReference type="InterPro" id="IPR001633">
    <property type="entry name" value="EAL_dom"/>
</dbReference>
<dbReference type="NCBIfam" id="TIGR00254">
    <property type="entry name" value="GGDEF"/>
    <property type="match status" value="1"/>
</dbReference>
<evidence type="ECO:0000256" key="1">
    <source>
        <dbReference type="PROSITE-ProRule" id="PRU00244"/>
    </source>
</evidence>
<feature type="transmembrane region" description="Helical" evidence="1">
    <location>
        <begin position="77"/>
        <end position="96"/>
    </location>
</feature>
<dbReference type="Pfam" id="PF00563">
    <property type="entry name" value="EAL"/>
    <property type="match status" value="1"/>
</dbReference>
<dbReference type="InterPro" id="IPR052155">
    <property type="entry name" value="Biofilm_reg_signaling"/>
</dbReference>
<dbReference type="SUPFAM" id="SSF55073">
    <property type="entry name" value="Nucleotide cyclase"/>
    <property type="match status" value="1"/>
</dbReference>
<keyword evidence="6" id="KW-1185">Reference proteome</keyword>
<dbReference type="InterPro" id="IPR005330">
    <property type="entry name" value="MHYT_dom"/>
</dbReference>
<gene>
    <name evidence="5" type="ORF">NC595_19935</name>
</gene>
<evidence type="ECO:0000313" key="5">
    <source>
        <dbReference type="EMBL" id="MCP1376325.1"/>
    </source>
</evidence>
<dbReference type="EMBL" id="JAMZEK010000006">
    <property type="protein sequence ID" value="MCP1376325.1"/>
    <property type="molecule type" value="Genomic_DNA"/>
</dbReference>
<dbReference type="PROSITE" id="PS50887">
    <property type="entry name" value="GGDEF"/>
    <property type="match status" value="1"/>
</dbReference>
<dbReference type="InterPro" id="IPR035919">
    <property type="entry name" value="EAL_sf"/>
</dbReference>
<sequence>MNGSFHLALALLAPLVGATTTYQALDVMPRLAASRERWQRTAWYVVGVWMIGIGLWSQHFVGTLARVPQLRDGLDPLLCIASGLLALLAAYVVLAMTDVATLTRARTVAGGILLAGCVLPMHLLMIASLHLPAVRVGAGQHLWLWCVVVAVIGAAVLRLLHAFRARHNRSLRRRIPVAFGNALILGATLHLAMRMSGERFPAGNAGDAAAVVWVGSMIGVIALVSMGSAIGLSEWVTRLYQRTRSLAGSLDDLHDRLRYLSTHDALTGLPNRASLVDRLERALDGARDGRGYVAVLYIDLDGFKHINESLGQTAGDQVLCAVAERLATHLRYESVGRVGGDEFVAVLERMRSQDSAHRIVERLLDAMQLPLVVGGITLCATPSIGVAHFPQDGDTAEALIAHADVAMSAAKQAGRNGYSIYDTSMRRRAERALAIQRGLHAAIEDGSLSLHYQSKHDSATGAIVGAEALARWTHPELGEVPPMEFIAVAERSGQIGRIGEWVIREACRQIGAWRSQGMAPLRIAINLSPLQLNQPGFVDTAARIAAEAGVAPALILFEVTESIAMENAERTRLMLRDFRERGFEFAIDDFGTGYSSLAYLQKFQVRQLKIDRFFVQALDEGGPEARAIIAAIIDLAHTLAIEVVAEGVETQLQASVLRTLGCDQLQGYHFSRPLPPEEFQRHCRALMVQHA</sequence>
<protein>
    <submittedName>
        <fullName evidence="5">EAL domain-containing protein</fullName>
    </submittedName>
</protein>
<evidence type="ECO:0000259" key="3">
    <source>
        <dbReference type="PROSITE" id="PS50887"/>
    </source>
</evidence>
<feature type="domain" description="GGDEF" evidence="3">
    <location>
        <begin position="291"/>
        <end position="423"/>
    </location>
</feature>
<feature type="domain" description="MHYT" evidence="4">
    <location>
        <begin position="5"/>
        <end position="200"/>
    </location>
</feature>
<keyword evidence="1" id="KW-1133">Transmembrane helix</keyword>